<evidence type="ECO:0000313" key="2">
    <source>
        <dbReference type="EMBL" id="NSL51332.1"/>
    </source>
</evidence>
<comment type="caution">
    <text evidence="2">The sequence shown here is derived from an EMBL/GenBank/DDBJ whole genome shotgun (WGS) entry which is preliminary data.</text>
</comment>
<gene>
    <name evidence="2" type="ORF">HR057_06045</name>
</gene>
<proteinExistence type="predicted"/>
<dbReference type="AlphaFoldDB" id="A0A8J8GCU3"/>
<sequence length="103" mass="11486">MKLDKLLLGFCTGVIAGAILSQSAQKKTMLTSESALEIAKKAFKENGPIDGSWIYAKPEQITKYNLPYKIYRGGITRTINDKVEQYEFLIDAKTGSILEVKQI</sequence>
<organism evidence="2 3">
    <name type="scientific">Calidifontibacillus erzurumensis</name>
    <dbReference type="NCBI Taxonomy" id="2741433"/>
    <lineage>
        <taxon>Bacteria</taxon>
        <taxon>Bacillati</taxon>
        <taxon>Bacillota</taxon>
        <taxon>Bacilli</taxon>
        <taxon>Bacillales</taxon>
        <taxon>Bacillaceae</taxon>
        <taxon>Calidifontibacillus/Schinkia group</taxon>
        <taxon>Calidifontibacillus</taxon>
    </lineage>
</organism>
<evidence type="ECO:0000313" key="3">
    <source>
        <dbReference type="Proteomes" id="UP000625804"/>
    </source>
</evidence>
<name>A0A8J8GCU3_9BACI</name>
<dbReference type="RefSeq" id="WP_173730536.1">
    <property type="nucleotide sequence ID" value="NZ_JABTTE010000005.1"/>
</dbReference>
<dbReference type="EMBL" id="JABTTE010000005">
    <property type="protein sequence ID" value="NSL51332.1"/>
    <property type="molecule type" value="Genomic_DNA"/>
</dbReference>
<accession>A0A8J8GCU3</accession>
<keyword evidence="3" id="KW-1185">Reference proteome</keyword>
<dbReference type="Pfam" id="PF03413">
    <property type="entry name" value="PepSY"/>
    <property type="match status" value="1"/>
</dbReference>
<evidence type="ECO:0000259" key="1">
    <source>
        <dbReference type="Pfam" id="PF03413"/>
    </source>
</evidence>
<feature type="domain" description="PepSY" evidence="1">
    <location>
        <begin position="30"/>
        <end position="100"/>
    </location>
</feature>
<reference evidence="2" key="1">
    <citation type="submission" date="2020-06" db="EMBL/GenBank/DDBJ databases">
        <title>A novel thermopfilic bacterium from Erzurum, Turkey.</title>
        <authorList>
            <person name="Adiguzel A."/>
            <person name="Ay H."/>
            <person name="Baltaci M.O."/>
        </authorList>
    </citation>
    <scope>NUCLEOTIDE SEQUENCE</scope>
    <source>
        <strain evidence="2">P2</strain>
    </source>
</reference>
<dbReference type="Proteomes" id="UP000625804">
    <property type="component" value="Unassembled WGS sequence"/>
</dbReference>
<protein>
    <submittedName>
        <fullName evidence="2">PepSY domain-containing protein</fullName>
    </submittedName>
</protein>
<dbReference type="InterPro" id="IPR025711">
    <property type="entry name" value="PepSY"/>
</dbReference>